<dbReference type="Gene3D" id="3.10.129.10">
    <property type="entry name" value="Hotdog Thioesterase"/>
    <property type="match status" value="1"/>
</dbReference>
<dbReference type="PATRIC" id="fig|1423718.3.peg.467"/>
<evidence type="ECO:0000313" key="4">
    <source>
        <dbReference type="Proteomes" id="UP000051008"/>
    </source>
</evidence>
<comment type="similarity">
    <text evidence="1">Belongs to the 4-hydroxybenzoyl-CoA thioesterase family.</text>
</comment>
<dbReference type="EMBL" id="AYYP01000060">
    <property type="protein sequence ID" value="KRM63662.1"/>
    <property type="molecule type" value="Genomic_DNA"/>
</dbReference>
<evidence type="ECO:0000313" key="3">
    <source>
        <dbReference type="EMBL" id="KRM63662.1"/>
    </source>
</evidence>
<reference evidence="3 4" key="1">
    <citation type="journal article" date="2015" name="Genome Announc.">
        <title>Expanding the biotechnology potential of lactobacilli through comparative genomics of 213 strains and associated genera.</title>
        <authorList>
            <person name="Sun Z."/>
            <person name="Harris H.M."/>
            <person name="McCann A."/>
            <person name="Guo C."/>
            <person name="Argimon S."/>
            <person name="Zhang W."/>
            <person name="Yang X."/>
            <person name="Jeffery I.B."/>
            <person name="Cooney J.C."/>
            <person name="Kagawa T.F."/>
            <person name="Liu W."/>
            <person name="Song Y."/>
            <person name="Salvetti E."/>
            <person name="Wrobel A."/>
            <person name="Rasinkangas P."/>
            <person name="Parkhill J."/>
            <person name="Rea M.C."/>
            <person name="O'Sullivan O."/>
            <person name="Ritari J."/>
            <person name="Douillard F.P."/>
            <person name="Paul Ross R."/>
            <person name="Yang R."/>
            <person name="Briner A.E."/>
            <person name="Felis G.E."/>
            <person name="de Vos W.M."/>
            <person name="Barrangou R."/>
            <person name="Klaenhammer T.R."/>
            <person name="Caufield P.W."/>
            <person name="Cui Y."/>
            <person name="Zhang H."/>
            <person name="O'Toole P.W."/>
        </authorList>
    </citation>
    <scope>NUCLEOTIDE SEQUENCE [LARGE SCALE GENOMIC DNA]</scope>
    <source>
        <strain evidence="3 4">DSM 20509</strain>
    </source>
</reference>
<evidence type="ECO:0000256" key="2">
    <source>
        <dbReference type="ARBA" id="ARBA00022801"/>
    </source>
</evidence>
<evidence type="ECO:0000256" key="1">
    <source>
        <dbReference type="ARBA" id="ARBA00005953"/>
    </source>
</evidence>
<keyword evidence="2" id="KW-0378">Hydrolase</keyword>
<dbReference type="AlphaFoldDB" id="A0A0R2A870"/>
<accession>A0A0R2A870</accession>
<protein>
    <submittedName>
        <fullName evidence="3">Uncharacterized protein</fullName>
    </submittedName>
</protein>
<dbReference type="Pfam" id="PF13279">
    <property type="entry name" value="4HBT_2"/>
    <property type="match status" value="1"/>
</dbReference>
<sequence length="150" mass="16854">MILYISSVYLEGIIAPYQHTVQYYETDQMQISHHSNYIRWMEEARVAFLACIGFPYEKIEASGLISPVVSVKCDYKAPTTFADVISITVTVKQFSGVRLVLGYRMTLPDQTVVCLAESSHCFTTKAGNIVNLKKTNPDFYQALVANLKAD</sequence>
<dbReference type="RefSeq" id="WP_056977076.1">
    <property type="nucleotide sequence ID" value="NZ_AYYP01000060.1"/>
</dbReference>
<dbReference type="InterPro" id="IPR050563">
    <property type="entry name" value="4-hydroxybenzoyl-CoA_TE"/>
</dbReference>
<gene>
    <name evidence="3" type="ORF">FC14_GL000448</name>
</gene>
<dbReference type="CDD" id="cd00586">
    <property type="entry name" value="4HBT"/>
    <property type="match status" value="1"/>
</dbReference>
<dbReference type="PANTHER" id="PTHR31793:SF27">
    <property type="entry name" value="NOVEL THIOESTERASE SUPERFAMILY DOMAIN AND SAPOSIN A-TYPE DOMAIN CONTAINING PROTEIN (0610012H03RIK)"/>
    <property type="match status" value="1"/>
</dbReference>
<name>A0A0R2A870_9LACO</name>
<dbReference type="PANTHER" id="PTHR31793">
    <property type="entry name" value="4-HYDROXYBENZOYL-COA THIOESTERASE FAMILY MEMBER"/>
    <property type="match status" value="1"/>
</dbReference>
<dbReference type="InterPro" id="IPR006684">
    <property type="entry name" value="YbgC/YbaW"/>
</dbReference>
<dbReference type="InterPro" id="IPR029069">
    <property type="entry name" value="HotDog_dom_sf"/>
</dbReference>
<keyword evidence="4" id="KW-1185">Reference proteome</keyword>
<dbReference type="Proteomes" id="UP000051008">
    <property type="component" value="Unassembled WGS sequence"/>
</dbReference>
<comment type="caution">
    <text evidence="3">The sequence shown here is derived from an EMBL/GenBank/DDBJ whole genome shotgun (WGS) entry which is preliminary data.</text>
</comment>
<dbReference type="SUPFAM" id="SSF54637">
    <property type="entry name" value="Thioesterase/thiol ester dehydrase-isomerase"/>
    <property type="match status" value="1"/>
</dbReference>
<proteinExistence type="inferred from homology"/>
<dbReference type="NCBIfam" id="TIGR00051">
    <property type="entry name" value="YbgC/FadM family acyl-CoA thioesterase"/>
    <property type="match status" value="1"/>
</dbReference>
<dbReference type="GO" id="GO:0047617">
    <property type="term" value="F:fatty acyl-CoA hydrolase activity"/>
    <property type="evidence" value="ECO:0007669"/>
    <property type="project" value="TreeGrafter"/>
</dbReference>
<organism evidence="3 4">
    <name type="scientific">Ligilactobacillus agilis DSM 20509</name>
    <dbReference type="NCBI Taxonomy" id="1423718"/>
    <lineage>
        <taxon>Bacteria</taxon>
        <taxon>Bacillati</taxon>
        <taxon>Bacillota</taxon>
        <taxon>Bacilli</taxon>
        <taxon>Lactobacillales</taxon>
        <taxon>Lactobacillaceae</taxon>
        <taxon>Ligilactobacillus</taxon>
    </lineage>
</organism>